<dbReference type="Proteomes" id="UP000575083">
    <property type="component" value="Unassembled WGS sequence"/>
</dbReference>
<dbReference type="EMBL" id="JACHLK010000022">
    <property type="protein sequence ID" value="MBB6563712.1"/>
    <property type="molecule type" value="Genomic_DNA"/>
</dbReference>
<protein>
    <recommendedName>
        <fullName evidence="4">DUF4034 domain-containing protein</fullName>
    </recommendedName>
</protein>
<gene>
    <name evidence="2" type="ORF">HNP48_006436</name>
</gene>
<keyword evidence="1" id="KW-0732">Signal</keyword>
<sequence length="331" mass="37187">MTGLRLLAAALLLWAASGNCMAKPSWAEYLKSYKLLESGAFTQLEALHARSTAIKDVDDLGYTEVEKFFDGLVVGAHSITSQPSVVLEHARQWVKASPDSMAAAIVLGRLTIQWLDSWFQKKPSWAEQERLIADARQQMERFKERGKNHPEWHSAYIRLMALNGAGPSQVMESTKLHLQGQSIPGRLYFADIVQALDIGTSGAFPQLRELAVLASQKSGQRDGLAMYAVVYLAAFDFAPNLRTDFFRPEMTDWRTLDSALIDLEKHYPANWQRHYHAALSCQARDKARASVLFSQLSRPDVEQSELWKSRLGGEAVYNRCKSWALGRSEPT</sequence>
<feature type="chain" id="PRO_5031422665" description="DUF4034 domain-containing protein" evidence="1">
    <location>
        <begin position="23"/>
        <end position="331"/>
    </location>
</feature>
<dbReference type="RefSeq" id="WP_184865024.1">
    <property type="nucleotide sequence ID" value="NZ_JACHLK010000022.1"/>
</dbReference>
<feature type="signal peptide" evidence="1">
    <location>
        <begin position="1"/>
        <end position="22"/>
    </location>
</feature>
<accession>A0A7X0PKL6</accession>
<evidence type="ECO:0000313" key="3">
    <source>
        <dbReference type="Proteomes" id="UP000575083"/>
    </source>
</evidence>
<organism evidence="2 3">
    <name type="scientific">Acidovorax soli</name>
    <dbReference type="NCBI Taxonomy" id="592050"/>
    <lineage>
        <taxon>Bacteria</taxon>
        <taxon>Pseudomonadati</taxon>
        <taxon>Pseudomonadota</taxon>
        <taxon>Betaproteobacteria</taxon>
        <taxon>Burkholderiales</taxon>
        <taxon>Comamonadaceae</taxon>
        <taxon>Acidovorax</taxon>
    </lineage>
</organism>
<evidence type="ECO:0000313" key="2">
    <source>
        <dbReference type="EMBL" id="MBB6563712.1"/>
    </source>
</evidence>
<evidence type="ECO:0008006" key="4">
    <source>
        <dbReference type="Google" id="ProtNLM"/>
    </source>
</evidence>
<dbReference type="AlphaFoldDB" id="A0A7X0PKL6"/>
<proteinExistence type="predicted"/>
<keyword evidence="3" id="KW-1185">Reference proteome</keyword>
<comment type="caution">
    <text evidence="2">The sequence shown here is derived from an EMBL/GenBank/DDBJ whole genome shotgun (WGS) entry which is preliminary data.</text>
</comment>
<evidence type="ECO:0000256" key="1">
    <source>
        <dbReference type="SAM" id="SignalP"/>
    </source>
</evidence>
<name>A0A7X0PKL6_9BURK</name>
<reference evidence="2 3" key="1">
    <citation type="submission" date="2020-08" db="EMBL/GenBank/DDBJ databases">
        <title>Functional genomics of gut bacteria from endangered species of beetles.</title>
        <authorList>
            <person name="Carlos-Shanley C."/>
        </authorList>
    </citation>
    <scope>NUCLEOTIDE SEQUENCE [LARGE SCALE GENOMIC DNA]</scope>
    <source>
        <strain evidence="2 3">S00198</strain>
    </source>
</reference>